<name>A0A392TNZ4_9FABA</name>
<sequence length="67" mass="7684">RISSLSFFAGFYQGSALLIMHLLFFAEGVTYIPLPRDIAFYTAFLGTSFHFRLSRDADLFHLCRLFG</sequence>
<evidence type="ECO:0000313" key="2">
    <source>
        <dbReference type="EMBL" id="MCI61866.1"/>
    </source>
</evidence>
<dbReference type="EMBL" id="LXQA010607902">
    <property type="protein sequence ID" value="MCI61866.1"/>
    <property type="molecule type" value="Genomic_DNA"/>
</dbReference>
<comment type="caution">
    <text evidence="2">The sequence shown here is derived from an EMBL/GenBank/DDBJ whole genome shotgun (WGS) entry which is preliminary data.</text>
</comment>
<feature type="transmembrane region" description="Helical" evidence="1">
    <location>
        <begin position="7"/>
        <end position="26"/>
    </location>
</feature>
<organism evidence="2 3">
    <name type="scientific">Trifolium medium</name>
    <dbReference type="NCBI Taxonomy" id="97028"/>
    <lineage>
        <taxon>Eukaryota</taxon>
        <taxon>Viridiplantae</taxon>
        <taxon>Streptophyta</taxon>
        <taxon>Embryophyta</taxon>
        <taxon>Tracheophyta</taxon>
        <taxon>Spermatophyta</taxon>
        <taxon>Magnoliopsida</taxon>
        <taxon>eudicotyledons</taxon>
        <taxon>Gunneridae</taxon>
        <taxon>Pentapetalae</taxon>
        <taxon>rosids</taxon>
        <taxon>fabids</taxon>
        <taxon>Fabales</taxon>
        <taxon>Fabaceae</taxon>
        <taxon>Papilionoideae</taxon>
        <taxon>50 kb inversion clade</taxon>
        <taxon>NPAAA clade</taxon>
        <taxon>Hologalegina</taxon>
        <taxon>IRL clade</taxon>
        <taxon>Trifolieae</taxon>
        <taxon>Trifolium</taxon>
    </lineage>
</organism>
<keyword evidence="1" id="KW-1133">Transmembrane helix</keyword>
<keyword evidence="3" id="KW-1185">Reference proteome</keyword>
<keyword evidence="1" id="KW-0812">Transmembrane</keyword>
<dbReference type="AlphaFoldDB" id="A0A392TNZ4"/>
<keyword evidence="1" id="KW-0472">Membrane</keyword>
<feature type="non-terminal residue" evidence="2">
    <location>
        <position position="1"/>
    </location>
</feature>
<dbReference type="Proteomes" id="UP000265520">
    <property type="component" value="Unassembled WGS sequence"/>
</dbReference>
<evidence type="ECO:0000313" key="3">
    <source>
        <dbReference type="Proteomes" id="UP000265520"/>
    </source>
</evidence>
<proteinExistence type="predicted"/>
<protein>
    <submittedName>
        <fullName evidence="2">Uncharacterized protein</fullName>
    </submittedName>
</protein>
<reference evidence="2 3" key="1">
    <citation type="journal article" date="2018" name="Front. Plant Sci.">
        <title>Red Clover (Trifolium pratense) and Zigzag Clover (T. medium) - A Picture of Genomic Similarities and Differences.</title>
        <authorList>
            <person name="Dluhosova J."/>
            <person name="Istvanek J."/>
            <person name="Nedelnik J."/>
            <person name="Repkova J."/>
        </authorList>
    </citation>
    <scope>NUCLEOTIDE SEQUENCE [LARGE SCALE GENOMIC DNA]</scope>
    <source>
        <strain evidence="3">cv. 10/8</strain>
        <tissue evidence="2">Leaf</tissue>
    </source>
</reference>
<evidence type="ECO:0000256" key="1">
    <source>
        <dbReference type="SAM" id="Phobius"/>
    </source>
</evidence>
<accession>A0A392TNZ4</accession>